<sequence length="71" mass="8129">MVNYNNNITRKEECDYPMKCPVCGNWVDFFDICDNCGYQNQGIDIDNGVKGPNKMTLTKAREAYARGEQVE</sequence>
<protein>
    <submittedName>
        <fullName evidence="1">Uncharacterized protein</fullName>
    </submittedName>
</protein>
<dbReference type="AlphaFoldDB" id="A0A379CDG5"/>
<dbReference type="RefSeq" id="WP_004167253.1">
    <property type="nucleotide sequence ID" value="NZ_CAMPYD010000010.1"/>
</dbReference>
<dbReference type="EMBL" id="UGTB01000004">
    <property type="protein sequence ID" value="SUB60351.1"/>
    <property type="molecule type" value="Genomic_DNA"/>
</dbReference>
<organism evidence="1 2">
    <name type="scientific">Peptostreptococcus anaerobius</name>
    <dbReference type="NCBI Taxonomy" id="1261"/>
    <lineage>
        <taxon>Bacteria</taxon>
        <taxon>Bacillati</taxon>
        <taxon>Bacillota</taxon>
        <taxon>Clostridia</taxon>
        <taxon>Peptostreptococcales</taxon>
        <taxon>Peptostreptococcaceae</taxon>
        <taxon>Peptostreptococcus</taxon>
    </lineage>
</organism>
<evidence type="ECO:0000313" key="1">
    <source>
        <dbReference type="EMBL" id="SUB60351.1"/>
    </source>
</evidence>
<name>A0A379CDG5_9FIRM</name>
<dbReference type="GeneID" id="79843011"/>
<gene>
    <name evidence="1" type="ORF">NCTC11460_00252</name>
</gene>
<evidence type="ECO:0000313" key="2">
    <source>
        <dbReference type="Proteomes" id="UP000255101"/>
    </source>
</evidence>
<dbReference type="Proteomes" id="UP000255101">
    <property type="component" value="Unassembled WGS sequence"/>
</dbReference>
<reference evidence="1 2" key="1">
    <citation type="submission" date="2018-06" db="EMBL/GenBank/DDBJ databases">
        <authorList>
            <consortium name="Pathogen Informatics"/>
            <person name="Doyle S."/>
        </authorList>
    </citation>
    <scope>NUCLEOTIDE SEQUENCE [LARGE SCALE GENOMIC DNA]</scope>
    <source>
        <strain evidence="1 2">NCTC11460</strain>
    </source>
</reference>
<proteinExistence type="predicted"/>
<accession>A0A379CDG5</accession>